<dbReference type="OMA" id="VSSICHA"/>
<protein>
    <recommendedName>
        <fullName evidence="2">Tesmin/TSO1-like CXC domain-containing protein</fullName>
    </recommendedName>
</protein>
<name>A0A1X7T7W9_AMPQE</name>
<evidence type="ECO:0008006" key="2">
    <source>
        <dbReference type="Google" id="ProtNLM"/>
    </source>
</evidence>
<reference evidence="1" key="1">
    <citation type="submission" date="2017-05" db="UniProtKB">
        <authorList>
            <consortium name="EnsemblMetazoa"/>
        </authorList>
    </citation>
    <scope>IDENTIFICATION</scope>
</reference>
<dbReference type="InParanoid" id="A0A1X7T7W9"/>
<dbReference type="eggNOG" id="ENOG502QUFX">
    <property type="taxonomic scope" value="Eukaryota"/>
</dbReference>
<evidence type="ECO:0000313" key="1">
    <source>
        <dbReference type="EnsemblMetazoa" id="Aqu2.1.10346_001"/>
    </source>
</evidence>
<dbReference type="PANTHER" id="PTHR47018">
    <property type="entry name" value="CXC DOMAIN-CONTAINING PROTEIN-RELATED"/>
    <property type="match status" value="1"/>
</dbReference>
<dbReference type="EnsemblMetazoa" id="Aqu2.1.10346_001">
    <property type="protein sequence ID" value="Aqu2.1.10346_001"/>
    <property type="gene ID" value="Aqu2.1.10346"/>
</dbReference>
<sequence length="820" mass="92758">MAGLKVIGEWLEDSGWVEALVQAKVASSGIADSFVKVTHVTRTRHAHQVTASSLHILLKKSYGQYKASVEPGNQPEPFEKWCEARRHESPQFQFWYTALQLEILILMFVKSLRTANFSLYTECLMHLAPWFFILDHINYARWLPVHIREMINLSKTHPEIADEFNKGFFTVQKTKHIFSSIAIDQAHEQNNASVKSDGGAIGLTQNPQALRHWMVAGPELVRITTEFESSVHKWHKHSSETLHHDQTKSTQLRFSQHVKSLVEVIEDMENPFLEESKDLLRLDTKDIMDEVVVSSICHAEEKGKEQYHTFVTNRLAHRITPLSDPIKKNKLPLFSRPPTKEKSKSSLKVSSLKSDVSLFSRLYIACQSRDGDLDDFFCHENQSAPPSLSSFGKLRHGNKADLLNCLENCVESAATQPDAEVTILDGAAVVNFLKPLAAKTFNDYAIKVFLPYIEKQLQHVTRLDIVWDRYIANSLKCHTRSNRGKGIRRRVEASANIPSNWHQFLRNDMNKTELFAFLITHIRHLQLTNKQVITTNGLEVLCIPSQDTSHLAPSDHEEADTRIILHLSDAINKGFNKILIRTVDTDVFVLLLAAAAKMKIEKLWIAFGTGKNFRYIPVHDIVTSIGAVKCRALPMFHAYTGCDTVSSFSTRGKKSAWDTWKVYDKVTETFIALSTGPAQISDGDLEVLERFTILLYDRTSKAICINEARKHLFSKKGRSMDAIPPTKAALIQHIRRAVYQGGHCWGKVYQAAMNLPSPENWGWTDTNDWKPLWTTLPEAGASSRELLCCNCKKGCRGLCKCKRAALKCTALCHCGGECID</sequence>
<organism evidence="1">
    <name type="scientific">Amphimedon queenslandica</name>
    <name type="common">Sponge</name>
    <dbReference type="NCBI Taxonomy" id="400682"/>
    <lineage>
        <taxon>Eukaryota</taxon>
        <taxon>Metazoa</taxon>
        <taxon>Porifera</taxon>
        <taxon>Demospongiae</taxon>
        <taxon>Heteroscleromorpha</taxon>
        <taxon>Haplosclerida</taxon>
        <taxon>Niphatidae</taxon>
        <taxon>Amphimedon</taxon>
    </lineage>
</organism>
<proteinExistence type="predicted"/>
<dbReference type="PANTHER" id="PTHR47018:SF1">
    <property type="entry name" value="TESMIN_TSO1-LIKE CXC DOMAIN-CONTAINING PROTEIN"/>
    <property type="match status" value="1"/>
</dbReference>
<accession>A0A1X7T7W9</accession>
<dbReference type="AlphaFoldDB" id="A0A1X7T7W9"/>